<feature type="transmembrane region" description="Helical" evidence="1">
    <location>
        <begin position="136"/>
        <end position="154"/>
    </location>
</feature>
<dbReference type="Proteomes" id="UP001236663">
    <property type="component" value="Unassembled WGS sequence"/>
</dbReference>
<protein>
    <submittedName>
        <fullName evidence="2">Uncharacterized protein</fullName>
    </submittedName>
</protein>
<evidence type="ECO:0000313" key="2">
    <source>
        <dbReference type="EMBL" id="MDN3686333.1"/>
    </source>
</evidence>
<keyword evidence="1" id="KW-1133">Transmembrane helix</keyword>
<dbReference type="RefSeq" id="WP_163386946.1">
    <property type="nucleotide sequence ID" value="NZ_JAUFQS010000002.1"/>
</dbReference>
<keyword evidence="1" id="KW-0812">Transmembrane</keyword>
<accession>A0ABT8C0L7</accession>
<proteinExistence type="predicted"/>
<evidence type="ECO:0000256" key="1">
    <source>
        <dbReference type="SAM" id="Phobius"/>
    </source>
</evidence>
<keyword evidence="3" id="KW-1185">Reference proteome</keyword>
<sequence>MATFKLKDEWLREQEDWDRNGDPAFNPDASEISVLEELEEKRQLLIQIEQESEKTWRELYKEVFGEDPPDAGNLTITFITLLIVRKFGKDALGAISGFLDGFKPQDTGLFKPNGDPILEKPPVGKTIGKSLLKKQAIITILLGLASIGGAVLIAQRMRELAELERKLRRAMRWEALSIDNTTDNEIYEAQANPPEEIKKKLKENENCHLLMEIIVRGFDSNTGEKIENLHIMAEAKLQSNGLYTRTINLPINVCFGSVETTIVLFCNETPPKRTILHRSETPYRTSADCSKERGKLTSDF</sequence>
<keyword evidence="1" id="KW-0472">Membrane</keyword>
<reference evidence="3" key="1">
    <citation type="journal article" date="2019" name="Int. J. Syst. Evol. Microbiol.">
        <title>The Global Catalogue of Microorganisms (GCM) 10K type strain sequencing project: providing services to taxonomists for standard genome sequencing and annotation.</title>
        <authorList>
            <consortium name="The Broad Institute Genomics Platform"/>
            <consortium name="The Broad Institute Genome Sequencing Center for Infectious Disease"/>
            <person name="Wu L."/>
            <person name="Ma J."/>
        </authorList>
    </citation>
    <scope>NUCLEOTIDE SEQUENCE [LARGE SCALE GENOMIC DNA]</scope>
    <source>
        <strain evidence="3">CECT 7706</strain>
    </source>
</reference>
<name>A0ABT8C0L7_9BACT</name>
<evidence type="ECO:0000313" key="3">
    <source>
        <dbReference type="Proteomes" id="UP001236663"/>
    </source>
</evidence>
<organism evidence="2 3">
    <name type="scientific">Cyclobacterium jeungdonense</name>
    <dbReference type="NCBI Taxonomy" id="708087"/>
    <lineage>
        <taxon>Bacteria</taxon>
        <taxon>Pseudomonadati</taxon>
        <taxon>Bacteroidota</taxon>
        <taxon>Cytophagia</taxon>
        <taxon>Cytophagales</taxon>
        <taxon>Cyclobacteriaceae</taxon>
        <taxon>Cyclobacterium</taxon>
    </lineage>
</organism>
<gene>
    <name evidence="2" type="ORF">QWZ15_00710</name>
</gene>
<comment type="caution">
    <text evidence="2">The sequence shown here is derived from an EMBL/GenBank/DDBJ whole genome shotgun (WGS) entry which is preliminary data.</text>
</comment>
<dbReference type="EMBL" id="JAUFQS010000002">
    <property type="protein sequence ID" value="MDN3686333.1"/>
    <property type="molecule type" value="Genomic_DNA"/>
</dbReference>